<gene>
    <name evidence="3" type="ORF">FB388_2238</name>
</gene>
<evidence type="ECO:0000313" key="4">
    <source>
        <dbReference type="Proteomes" id="UP000319818"/>
    </source>
</evidence>
<dbReference type="PANTHER" id="PTHR46637">
    <property type="entry name" value="TIS1421-TRANSPOSASE PROTEIN A"/>
    <property type="match status" value="1"/>
</dbReference>
<accession>A0A543GFL6</accession>
<feature type="compositionally biased region" description="Polar residues" evidence="1">
    <location>
        <begin position="183"/>
        <end position="194"/>
    </location>
</feature>
<evidence type="ECO:0000256" key="1">
    <source>
        <dbReference type="SAM" id="MobiDB-lite"/>
    </source>
</evidence>
<dbReference type="NCBIfam" id="NF033580">
    <property type="entry name" value="transpos_IS5_3"/>
    <property type="match status" value="1"/>
</dbReference>
<protein>
    <submittedName>
        <fullName evidence="3">Transposase</fullName>
    </submittedName>
</protein>
<proteinExistence type="predicted"/>
<dbReference type="Pfam" id="PF13340">
    <property type="entry name" value="DUF4096"/>
    <property type="match status" value="1"/>
</dbReference>
<feature type="compositionally biased region" description="Basic and acidic residues" evidence="1">
    <location>
        <begin position="120"/>
        <end position="135"/>
    </location>
</feature>
<reference evidence="3 4" key="1">
    <citation type="submission" date="2019-06" db="EMBL/GenBank/DDBJ databases">
        <title>Sequencing the genomes of 1000 actinobacteria strains.</title>
        <authorList>
            <person name="Klenk H.-P."/>
        </authorList>
    </citation>
    <scope>NUCLEOTIDE SEQUENCE [LARGE SCALE GENOMIC DNA]</scope>
    <source>
        <strain evidence="3 4">DSM 45511</strain>
    </source>
</reference>
<dbReference type="InterPro" id="IPR025161">
    <property type="entry name" value="IS402-like_dom"/>
</dbReference>
<sequence length="372" mass="39660">MGNLPAGGRKDLTDAQWRLLEPLLPAMSALGRPPIWTRRQLINGIRWRIRTGAPWRDVPERYGSWQSIYGLFRRWQRDGTWTQVWARLQELGDAAGLITSDVSADSTIVRVHQHAAGARHQPDRQRELPGPEPADHGLGPDASHSTTSRRHPPGAAIVRVAVRAASSAVVSGSSSGTGSAGSDGNQTETRSSLTASRICRTLVPAGARSPPPVAGRPRDRSRTAPVVVVEFAAQPQLGPEAGVVRQVRGAPLQDRVVEVGTRLRRQAEPCVQCPDGTWASTARSAPAVSTPWPSGRTTITGHVTRMYPSVTGSAPNEEGEARSPITRSGLLATFGEDAVTQGALAFLTTSYSTGGFRRCPGGPGTRTARPLA</sequence>
<feature type="compositionally biased region" description="Low complexity" evidence="1">
    <location>
        <begin position="169"/>
        <end position="182"/>
    </location>
</feature>
<keyword evidence="4" id="KW-1185">Reference proteome</keyword>
<feature type="region of interest" description="Disordered" evidence="1">
    <location>
        <begin position="169"/>
        <end position="194"/>
    </location>
</feature>
<evidence type="ECO:0000259" key="2">
    <source>
        <dbReference type="Pfam" id="PF13340"/>
    </source>
</evidence>
<name>A0A543GFL6_9PSEU</name>
<dbReference type="AlphaFoldDB" id="A0A543GFL6"/>
<dbReference type="RefSeq" id="WP_281290393.1">
    <property type="nucleotide sequence ID" value="NZ_VFPH01000001.1"/>
</dbReference>
<dbReference type="InterPro" id="IPR052909">
    <property type="entry name" value="Transposase_6_like"/>
</dbReference>
<comment type="caution">
    <text evidence="3">The sequence shown here is derived from an EMBL/GenBank/DDBJ whole genome shotgun (WGS) entry which is preliminary data.</text>
</comment>
<dbReference type="EMBL" id="VFPH01000001">
    <property type="protein sequence ID" value="TQM44855.1"/>
    <property type="molecule type" value="Genomic_DNA"/>
</dbReference>
<organism evidence="3 4">
    <name type="scientific">Pseudonocardia cypriaca</name>
    <dbReference type="NCBI Taxonomy" id="882449"/>
    <lineage>
        <taxon>Bacteria</taxon>
        <taxon>Bacillati</taxon>
        <taxon>Actinomycetota</taxon>
        <taxon>Actinomycetes</taxon>
        <taxon>Pseudonocardiales</taxon>
        <taxon>Pseudonocardiaceae</taxon>
        <taxon>Pseudonocardia</taxon>
    </lineage>
</organism>
<evidence type="ECO:0000313" key="3">
    <source>
        <dbReference type="EMBL" id="TQM44855.1"/>
    </source>
</evidence>
<dbReference type="PANTHER" id="PTHR46637:SF1">
    <property type="entry name" value="BLL5188 PROTEIN"/>
    <property type="match status" value="1"/>
</dbReference>
<feature type="domain" description="Insertion element IS402-like" evidence="2">
    <location>
        <begin position="12"/>
        <end position="85"/>
    </location>
</feature>
<feature type="region of interest" description="Disordered" evidence="1">
    <location>
        <begin position="112"/>
        <end position="152"/>
    </location>
</feature>
<dbReference type="Proteomes" id="UP000319818">
    <property type="component" value="Unassembled WGS sequence"/>
</dbReference>